<dbReference type="Gene3D" id="2.60.120.200">
    <property type="match status" value="1"/>
</dbReference>
<keyword evidence="4 7" id="KW-0326">Glycosidase</keyword>
<keyword evidence="10" id="KW-1185">Reference proteome</keyword>
<dbReference type="Pfam" id="PF17851">
    <property type="entry name" value="GH43_C2"/>
    <property type="match status" value="1"/>
</dbReference>
<dbReference type="OrthoDB" id="2139957at2759"/>
<evidence type="ECO:0000256" key="5">
    <source>
        <dbReference type="PIRSR" id="PIRSR606710-1"/>
    </source>
</evidence>
<evidence type="ECO:0000256" key="6">
    <source>
        <dbReference type="PIRSR" id="PIRSR606710-2"/>
    </source>
</evidence>
<keyword evidence="2" id="KW-0732">Signal</keyword>
<evidence type="ECO:0000256" key="7">
    <source>
        <dbReference type="RuleBase" id="RU361187"/>
    </source>
</evidence>
<dbReference type="InterPro" id="IPR023296">
    <property type="entry name" value="Glyco_hydro_beta-prop_sf"/>
</dbReference>
<dbReference type="Pfam" id="PF04616">
    <property type="entry name" value="Glyco_hydro_43"/>
    <property type="match status" value="1"/>
</dbReference>
<proteinExistence type="inferred from homology"/>
<dbReference type="EMBL" id="CDMC01000004">
    <property type="protein sequence ID" value="CEL04222.1"/>
    <property type="molecule type" value="Genomic_DNA"/>
</dbReference>
<organism evidence="9 10">
    <name type="scientific">Aspergillus calidoustus</name>
    <dbReference type="NCBI Taxonomy" id="454130"/>
    <lineage>
        <taxon>Eukaryota</taxon>
        <taxon>Fungi</taxon>
        <taxon>Dikarya</taxon>
        <taxon>Ascomycota</taxon>
        <taxon>Pezizomycotina</taxon>
        <taxon>Eurotiomycetes</taxon>
        <taxon>Eurotiomycetidae</taxon>
        <taxon>Eurotiales</taxon>
        <taxon>Aspergillaceae</taxon>
        <taxon>Aspergillus</taxon>
        <taxon>Aspergillus subgen. Nidulantes</taxon>
    </lineage>
</organism>
<comment type="similarity">
    <text evidence="1 7">Belongs to the glycosyl hydrolase 43 family.</text>
</comment>
<dbReference type="InterPro" id="IPR051795">
    <property type="entry name" value="Glycosyl_Hydrlase_43"/>
</dbReference>
<dbReference type="GO" id="GO:0004553">
    <property type="term" value="F:hydrolase activity, hydrolyzing O-glycosyl compounds"/>
    <property type="evidence" value="ECO:0007669"/>
    <property type="project" value="InterPro"/>
</dbReference>
<dbReference type="CDD" id="cd18617">
    <property type="entry name" value="GH43_XynB-like"/>
    <property type="match status" value="1"/>
</dbReference>
<dbReference type="AlphaFoldDB" id="A0A0U5G0M7"/>
<evidence type="ECO:0000313" key="9">
    <source>
        <dbReference type="EMBL" id="CEL04222.1"/>
    </source>
</evidence>
<gene>
    <name evidence="9" type="ORF">ASPCAL05353</name>
</gene>
<evidence type="ECO:0000256" key="3">
    <source>
        <dbReference type="ARBA" id="ARBA00022801"/>
    </source>
</evidence>
<dbReference type="SUPFAM" id="SSF49899">
    <property type="entry name" value="Concanavalin A-like lectins/glucanases"/>
    <property type="match status" value="1"/>
</dbReference>
<evidence type="ECO:0000256" key="1">
    <source>
        <dbReference type="ARBA" id="ARBA00009865"/>
    </source>
</evidence>
<sequence>MSLTYENPILPGFYPDPCIVRVDDTFYLITSSFQFFPGLPIHKSKDLINWELVGNAINRPSQLSLQHATTKANNLERREIFTGGIYAPTMRFHNGTFYIVCTNLTGSTSMAPEVDFEPNTNFLITCDDLTDPTAYSDPMPFDFYGIDPDLFFDDDGKVYMTGSFIHGYRKKPQTVIRQAEIDLTTGKLVTEARDVWTGTGGNCPEGPHIYKKDGWYYLMIAEGGTHRRHMVTIARSKAATGPFEGYEKNPLITGAPGSPITCVGHADLVEDATGNWWAVMLARRELGERGDSYPLGRETYMVPVDWPEGGFPVFEPVKLRHELAAERGVIGAKQRVSGVDEQVQLSSPQTIYIRDPLLRNYSSEEGAITLHLTETPLGAVGGSPTFVGRRQTFLVSTASAQVDLASAAKTGHAGLAVYKDPFRYASANLDLAAGVVSFNLRHATQEHVVVNSKELKGATVIKLSIQSTVETYIFSYSALIGKRWSPEVELSSIPCSDMSGDDFTGTVFGIYGSGSDGVVRFDSFTIRSD</sequence>
<dbReference type="InterPro" id="IPR013320">
    <property type="entry name" value="ConA-like_dom_sf"/>
</dbReference>
<feature type="site" description="Important for catalytic activity, responsible for pKa modulation of the active site Glu and correct orientation of both the proton donor and substrate" evidence="6">
    <location>
        <position position="147"/>
    </location>
</feature>
<accession>A0A0U5G0M7</accession>
<evidence type="ECO:0000259" key="8">
    <source>
        <dbReference type="Pfam" id="PF17851"/>
    </source>
</evidence>
<dbReference type="PANTHER" id="PTHR42812">
    <property type="entry name" value="BETA-XYLOSIDASE"/>
    <property type="match status" value="1"/>
</dbReference>
<feature type="domain" description="Beta-xylosidase C-terminal Concanavalin A-like" evidence="8">
    <location>
        <begin position="352"/>
        <end position="526"/>
    </location>
</feature>
<evidence type="ECO:0000256" key="2">
    <source>
        <dbReference type="ARBA" id="ARBA00022729"/>
    </source>
</evidence>
<evidence type="ECO:0000313" key="10">
    <source>
        <dbReference type="Proteomes" id="UP000054771"/>
    </source>
</evidence>
<dbReference type="InterPro" id="IPR006710">
    <property type="entry name" value="Glyco_hydro_43"/>
</dbReference>
<dbReference type="InterPro" id="IPR041542">
    <property type="entry name" value="GH43_C2"/>
</dbReference>
<dbReference type="GO" id="GO:0005975">
    <property type="term" value="P:carbohydrate metabolic process"/>
    <property type="evidence" value="ECO:0007669"/>
    <property type="project" value="InterPro"/>
</dbReference>
<protein>
    <recommendedName>
        <fullName evidence="8">Beta-xylosidase C-terminal Concanavalin A-like domain-containing protein</fullName>
    </recommendedName>
</protein>
<name>A0A0U5G0M7_ASPCI</name>
<feature type="active site" description="Proton acceptor" evidence="5">
    <location>
        <position position="16"/>
    </location>
</feature>
<dbReference type="Gene3D" id="2.115.10.20">
    <property type="entry name" value="Glycosyl hydrolase domain, family 43"/>
    <property type="match status" value="1"/>
</dbReference>
<dbReference type="STRING" id="454130.A0A0U5G0M7"/>
<evidence type="ECO:0000256" key="4">
    <source>
        <dbReference type="ARBA" id="ARBA00023295"/>
    </source>
</evidence>
<dbReference type="SUPFAM" id="SSF75005">
    <property type="entry name" value="Arabinanase/levansucrase/invertase"/>
    <property type="match status" value="1"/>
</dbReference>
<dbReference type="OMA" id="GHQINIA"/>
<dbReference type="Proteomes" id="UP000054771">
    <property type="component" value="Unassembled WGS sequence"/>
</dbReference>
<keyword evidence="3 7" id="KW-0378">Hydrolase</keyword>
<dbReference type="PANTHER" id="PTHR42812:SF12">
    <property type="entry name" value="BETA-XYLOSIDASE-RELATED"/>
    <property type="match status" value="1"/>
</dbReference>
<feature type="active site" description="Proton donor" evidence="5">
    <location>
        <position position="205"/>
    </location>
</feature>
<reference evidence="10" key="1">
    <citation type="journal article" date="2016" name="Genome Announc.">
        <title>Draft genome sequences of fungus Aspergillus calidoustus.</title>
        <authorList>
            <person name="Horn F."/>
            <person name="Linde J."/>
            <person name="Mattern D.J."/>
            <person name="Walther G."/>
            <person name="Guthke R."/>
            <person name="Scherlach K."/>
            <person name="Martin K."/>
            <person name="Brakhage A.A."/>
            <person name="Petzke L."/>
            <person name="Valiante V."/>
        </authorList>
    </citation>
    <scope>NUCLEOTIDE SEQUENCE [LARGE SCALE GENOMIC DNA]</scope>
    <source>
        <strain evidence="10">SF006504</strain>
    </source>
</reference>